<name>A0A1I5DG39_9PROT</name>
<evidence type="ECO:0000256" key="1">
    <source>
        <dbReference type="SAM" id="MobiDB-lite"/>
    </source>
</evidence>
<sequence length="141" mass="16315">MKTLCTGCAALVAFAMLAPQSVMAYEENLLRPPHLQPQPGKSPANQGGQENIPPKPWESRPWDSASEEVRPKELRPGEQKAMDDRRRAGRKARKERLEKERGKEKETTEEVSSVPDRTRQHHSKWRRHQMESERYYPAGMR</sequence>
<feature type="compositionally biased region" description="Basic and acidic residues" evidence="1">
    <location>
        <begin position="95"/>
        <end position="108"/>
    </location>
</feature>
<gene>
    <name evidence="3" type="ORF">SAMN05216386_2322</name>
</gene>
<dbReference type="RefSeq" id="WP_143071973.1">
    <property type="nucleotide sequence ID" value="NZ_FOVJ01000005.1"/>
</dbReference>
<keyword evidence="4" id="KW-1185">Reference proteome</keyword>
<feature type="region of interest" description="Disordered" evidence="1">
    <location>
        <begin position="29"/>
        <end position="141"/>
    </location>
</feature>
<dbReference type="EMBL" id="FOVJ01000005">
    <property type="protein sequence ID" value="SFN98198.1"/>
    <property type="molecule type" value="Genomic_DNA"/>
</dbReference>
<evidence type="ECO:0000313" key="3">
    <source>
        <dbReference type="EMBL" id="SFN98198.1"/>
    </source>
</evidence>
<feature type="chain" id="PRO_5010267871" evidence="2">
    <location>
        <begin position="25"/>
        <end position="141"/>
    </location>
</feature>
<accession>A0A1I5DG39</accession>
<evidence type="ECO:0000256" key="2">
    <source>
        <dbReference type="SAM" id="SignalP"/>
    </source>
</evidence>
<reference evidence="4" key="1">
    <citation type="submission" date="2016-10" db="EMBL/GenBank/DDBJ databases">
        <authorList>
            <person name="Varghese N."/>
        </authorList>
    </citation>
    <scope>NUCLEOTIDE SEQUENCE [LARGE SCALE GENOMIC DNA]</scope>
    <source>
        <strain evidence="4">Nsp8</strain>
    </source>
</reference>
<dbReference type="Proteomes" id="UP000183107">
    <property type="component" value="Unassembled WGS sequence"/>
</dbReference>
<feature type="signal peptide" evidence="2">
    <location>
        <begin position="1"/>
        <end position="24"/>
    </location>
</feature>
<keyword evidence="2" id="KW-0732">Signal</keyword>
<organism evidence="3 4">
    <name type="scientific">Nitrosospira briensis</name>
    <dbReference type="NCBI Taxonomy" id="35799"/>
    <lineage>
        <taxon>Bacteria</taxon>
        <taxon>Pseudomonadati</taxon>
        <taxon>Pseudomonadota</taxon>
        <taxon>Betaproteobacteria</taxon>
        <taxon>Nitrosomonadales</taxon>
        <taxon>Nitrosomonadaceae</taxon>
        <taxon>Nitrosospira</taxon>
    </lineage>
</organism>
<evidence type="ECO:0000313" key="4">
    <source>
        <dbReference type="Proteomes" id="UP000183107"/>
    </source>
</evidence>
<proteinExistence type="predicted"/>
<protein>
    <submittedName>
        <fullName evidence="3">Uncharacterized protein</fullName>
    </submittedName>
</protein>
<dbReference type="AlphaFoldDB" id="A0A1I5DG39"/>
<dbReference type="OrthoDB" id="8566320at2"/>
<feature type="compositionally biased region" description="Basic and acidic residues" evidence="1">
    <location>
        <begin position="57"/>
        <end position="86"/>
    </location>
</feature>